<feature type="domain" description="Spatacsin C-terminal" evidence="1">
    <location>
        <begin position="1"/>
        <end position="47"/>
    </location>
</feature>
<dbReference type="InterPro" id="IPR028107">
    <property type="entry name" value="Spatacsin_C_dom"/>
</dbReference>
<name>A2FFG8_TRIV3</name>
<dbReference type="InParanoid" id="A2FFG8"/>
<gene>
    <name evidence="2" type="ORF">TVAG_066350</name>
</gene>
<dbReference type="RefSeq" id="XP_001309268.1">
    <property type="nucleotide sequence ID" value="XM_001309267.1"/>
</dbReference>
<evidence type="ECO:0000259" key="1">
    <source>
        <dbReference type="Pfam" id="PF14649"/>
    </source>
</evidence>
<proteinExistence type="predicted"/>
<sequence length="106" mass="12607">MDTEVNWAEAIFTQSVQNKGEEFLTAFQYFRPLTSNLCSQVVKMYKESNSDEEMNKRMKSFLKNIPNLVERYRIAKELQFQDQLDNMKEQNPVVCEWCERVLIDGK</sequence>
<dbReference type="EMBL" id="DS113763">
    <property type="protein sequence ID" value="EAX96338.1"/>
    <property type="molecule type" value="Genomic_DNA"/>
</dbReference>
<reference evidence="2" key="2">
    <citation type="journal article" date="2007" name="Science">
        <title>Draft genome sequence of the sexually transmitted pathogen Trichomonas vaginalis.</title>
        <authorList>
            <person name="Carlton J.M."/>
            <person name="Hirt R.P."/>
            <person name="Silva J.C."/>
            <person name="Delcher A.L."/>
            <person name="Schatz M."/>
            <person name="Zhao Q."/>
            <person name="Wortman J.R."/>
            <person name="Bidwell S.L."/>
            <person name="Alsmark U.C.M."/>
            <person name="Besteiro S."/>
            <person name="Sicheritz-Ponten T."/>
            <person name="Noel C.J."/>
            <person name="Dacks J.B."/>
            <person name="Foster P.G."/>
            <person name="Simillion C."/>
            <person name="Van de Peer Y."/>
            <person name="Miranda-Saavedra D."/>
            <person name="Barton G.J."/>
            <person name="Westrop G.D."/>
            <person name="Mueller S."/>
            <person name="Dessi D."/>
            <person name="Fiori P.L."/>
            <person name="Ren Q."/>
            <person name="Paulsen I."/>
            <person name="Zhang H."/>
            <person name="Bastida-Corcuera F.D."/>
            <person name="Simoes-Barbosa A."/>
            <person name="Brown M.T."/>
            <person name="Hayes R.D."/>
            <person name="Mukherjee M."/>
            <person name="Okumura C.Y."/>
            <person name="Schneider R."/>
            <person name="Smith A.J."/>
            <person name="Vanacova S."/>
            <person name="Villalvazo M."/>
            <person name="Haas B.J."/>
            <person name="Pertea M."/>
            <person name="Feldblyum T.V."/>
            <person name="Utterback T.R."/>
            <person name="Shu C.L."/>
            <person name="Osoegawa K."/>
            <person name="de Jong P.J."/>
            <person name="Hrdy I."/>
            <person name="Horvathova L."/>
            <person name="Zubacova Z."/>
            <person name="Dolezal P."/>
            <person name="Malik S.B."/>
            <person name="Logsdon J.M. Jr."/>
            <person name="Henze K."/>
            <person name="Gupta A."/>
            <person name="Wang C.C."/>
            <person name="Dunne R.L."/>
            <person name="Upcroft J.A."/>
            <person name="Upcroft P."/>
            <person name="White O."/>
            <person name="Salzberg S.L."/>
            <person name="Tang P."/>
            <person name="Chiu C.-H."/>
            <person name="Lee Y.-S."/>
            <person name="Embley T.M."/>
            <person name="Coombs G.H."/>
            <person name="Mottram J.C."/>
            <person name="Tachezy J."/>
            <person name="Fraser-Liggett C.M."/>
            <person name="Johnson P.J."/>
        </authorList>
    </citation>
    <scope>NUCLEOTIDE SEQUENCE [LARGE SCALE GENOMIC DNA]</scope>
    <source>
        <strain evidence="2">G3</strain>
    </source>
</reference>
<reference evidence="2" key="1">
    <citation type="submission" date="2006-10" db="EMBL/GenBank/DDBJ databases">
        <authorList>
            <person name="Amadeo P."/>
            <person name="Zhao Q."/>
            <person name="Wortman J."/>
            <person name="Fraser-Liggett C."/>
            <person name="Carlton J."/>
        </authorList>
    </citation>
    <scope>NUCLEOTIDE SEQUENCE</scope>
    <source>
        <strain evidence="2">G3</strain>
    </source>
</reference>
<organism evidence="2 3">
    <name type="scientific">Trichomonas vaginalis (strain ATCC PRA-98 / G3)</name>
    <dbReference type="NCBI Taxonomy" id="412133"/>
    <lineage>
        <taxon>Eukaryota</taxon>
        <taxon>Metamonada</taxon>
        <taxon>Parabasalia</taxon>
        <taxon>Trichomonadida</taxon>
        <taxon>Trichomonadidae</taxon>
        <taxon>Trichomonas</taxon>
    </lineage>
</organism>
<dbReference type="VEuPathDB" id="TrichDB:TVAGG3_0545200"/>
<dbReference type="Pfam" id="PF14649">
    <property type="entry name" value="Spatacsin_C"/>
    <property type="match status" value="1"/>
</dbReference>
<evidence type="ECO:0000313" key="2">
    <source>
        <dbReference type="EMBL" id="EAX96338.1"/>
    </source>
</evidence>
<accession>A2FFG8</accession>
<dbReference type="PANTHER" id="PTHR13650">
    <property type="entry name" value="SPATACSIN"/>
    <property type="match status" value="1"/>
</dbReference>
<dbReference type="OrthoDB" id="2018754at2759"/>
<dbReference type="AlphaFoldDB" id="A2FFG8"/>
<dbReference type="VEuPathDB" id="TrichDB:TVAG_066350"/>
<dbReference type="Proteomes" id="UP000001542">
    <property type="component" value="Unassembled WGS sequence"/>
</dbReference>
<keyword evidence="3" id="KW-1185">Reference proteome</keyword>
<protein>
    <recommendedName>
        <fullName evidence="1">Spatacsin C-terminal domain-containing protein</fullName>
    </recommendedName>
</protein>
<dbReference type="PANTHER" id="PTHR13650:SF0">
    <property type="entry name" value="SPATACSIN"/>
    <property type="match status" value="1"/>
</dbReference>
<evidence type="ECO:0000313" key="3">
    <source>
        <dbReference type="Proteomes" id="UP000001542"/>
    </source>
</evidence>
<dbReference type="KEGG" id="tva:4754109"/>
<dbReference type="InterPro" id="IPR028103">
    <property type="entry name" value="Spatacsin"/>
</dbReference>
<dbReference type="SMR" id="A2FFG8"/>